<feature type="binding site" evidence="2">
    <location>
        <position position="57"/>
    </location>
    <ligand>
        <name>Fe cation</name>
        <dbReference type="ChEBI" id="CHEBI:24875"/>
    </ligand>
</feature>
<feature type="binding site" evidence="2">
    <location>
        <position position="59"/>
    </location>
    <ligand>
        <name>Fe cation</name>
        <dbReference type="ChEBI" id="CHEBI:24875"/>
    </ligand>
</feature>
<accession>M4VB41</accession>
<dbReference type="InterPro" id="IPR011051">
    <property type="entry name" value="RmlC_Cupin_sf"/>
</dbReference>
<sequence>MIKIRRSSERGHANHGWLDARHTFSFANYHDPAHMGFSVLRVINEDRIAGGAGFPPHAHQNMEIITYIIEGELEHKDSMGNTATIKPGEVQRMSAGTGVRHSEYNHLKDKPTHLMQIWLLPDKAGYPAGYEQKDFSTKLADGELVLVASNTGRDSSVSIHQDVDLYALKSPTAGERILNTDETRAYWLQVIKGVVKINDVSLAAGDAASTSVLSRLHLKWQAGSEFLLFDLP</sequence>
<name>M4VB41_9BACT</name>
<dbReference type="PANTHER" id="PTHR43212">
    <property type="entry name" value="QUERCETIN 2,3-DIOXYGENASE"/>
    <property type="match status" value="1"/>
</dbReference>
<gene>
    <name evidence="6" type="ORF">A11Q_2386</name>
</gene>
<keyword evidence="2" id="KW-0408">Iron</keyword>
<evidence type="ECO:0000313" key="7">
    <source>
        <dbReference type="Proteomes" id="UP000012040"/>
    </source>
</evidence>
<dbReference type="KEGG" id="bex:A11Q_2386"/>
<feature type="binding site" evidence="2">
    <location>
        <position position="101"/>
    </location>
    <ligand>
        <name>Fe cation</name>
        <dbReference type="ChEBI" id="CHEBI:24875"/>
    </ligand>
</feature>
<dbReference type="PATRIC" id="fig|1184267.3.peg.2419"/>
<evidence type="ECO:0000256" key="2">
    <source>
        <dbReference type="PIRSR" id="PIRSR006232-1"/>
    </source>
</evidence>
<protein>
    <recommendedName>
        <fullName evidence="8">Quercetin 2,3-dioxygenase</fullName>
    </recommendedName>
</protein>
<dbReference type="InterPro" id="IPR014710">
    <property type="entry name" value="RmlC-like_jellyroll"/>
</dbReference>
<dbReference type="OrthoDB" id="5292192at2"/>
<comment type="cofactor">
    <cofactor evidence="2">
        <name>Fe cation</name>
        <dbReference type="ChEBI" id="CHEBI:24875"/>
    </cofactor>
    <text evidence="2">Binds 1 Fe cation per subunit.</text>
</comment>
<dbReference type="SUPFAM" id="SSF51182">
    <property type="entry name" value="RmlC-like cupins"/>
    <property type="match status" value="1"/>
</dbReference>
<keyword evidence="7" id="KW-1185">Reference proteome</keyword>
<proteinExistence type="inferred from homology"/>
<dbReference type="GO" id="GO:0046872">
    <property type="term" value="F:metal ion binding"/>
    <property type="evidence" value="ECO:0007669"/>
    <property type="project" value="UniProtKB-KW"/>
</dbReference>
<evidence type="ECO:0000256" key="1">
    <source>
        <dbReference type="ARBA" id="ARBA00008416"/>
    </source>
</evidence>
<dbReference type="PIRSF" id="PIRSF006232">
    <property type="entry name" value="Pirin"/>
    <property type="match status" value="1"/>
</dbReference>
<dbReference type="Proteomes" id="UP000012040">
    <property type="component" value="Chromosome"/>
</dbReference>
<dbReference type="PANTHER" id="PTHR43212:SF3">
    <property type="entry name" value="QUERCETIN 2,3-DIOXYGENASE"/>
    <property type="match status" value="1"/>
</dbReference>
<evidence type="ECO:0000256" key="3">
    <source>
        <dbReference type="RuleBase" id="RU003457"/>
    </source>
</evidence>
<comment type="similarity">
    <text evidence="1 3">Belongs to the pirin family.</text>
</comment>
<evidence type="ECO:0008006" key="8">
    <source>
        <dbReference type="Google" id="ProtNLM"/>
    </source>
</evidence>
<dbReference type="STRING" id="1184267.A11Q_2386"/>
<dbReference type="AlphaFoldDB" id="M4VB41"/>
<evidence type="ECO:0000259" key="5">
    <source>
        <dbReference type="Pfam" id="PF17954"/>
    </source>
</evidence>
<keyword evidence="2" id="KW-0479">Metal-binding</keyword>
<dbReference type="InterPro" id="IPR041602">
    <property type="entry name" value="Quercetinase_C"/>
</dbReference>
<feature type="domain" description="Pirin N-terminal" evidence="4">
    <location>
        <begin position="9"/>
        <end position="119"/>
    </location>
</feature>
<feature type="domain" description="Quercetin 2,3-dioxygenase C-terminal cupin" evidence="5">
    <location>
        <begin position="146"/>
        <end position="231"/>
    </location>
</feature>
<evidence type="ECO:0000259" key="4">
    <source>
        <dbReference type="Pfam" id="PF02678"/>
    </source>
</evidence>
<dbReference type="eggNOG" id="COG1741">
    <property type="taxonomic scope" value="Bacteria"/>
</dbReference>
<evidence type="ECO:0000313" key="6">
    <source>
        <dbReference type="EMBL" id="AGH96602.1"/>
    </source>
</evidence>
<dbReference type="CDD" id="cd02910">
    <property type="entry name" value="cupin_Yhhw_N"/>
    <property type="match status" value="1"/>
</dbReference>
<dbReference type="Pfam" id="PF17954">
    <property type="entry name" value="Pirin_C_2"/>
    <property type="match status" value="1"/>
</dbReference>
<dbReference type="Pfam" id="PF02678">
    <property type="entry name" value="Pirin"/>
    <property type="match status" value="1"/>
</dbReference>
<dbReference type="Gene3D" id="2.60.120.10">
    <property type="entry name" value="Jelly Rolls"/>
    <property type="match status" value="2"/>
</dbReference>
<dbReference type="RefSeq" id="WP_015471092.1">
    <property type="nucleotide sequence ID" value="NC_020813.1"/>
</dbReference>
<organism evidence="6 7">
    <name type="scientific">Pseudobdellovibrio exovorus JSS</name>
    <dbReference type="NCBI Taxonomy" id="1184267"/>
    <lineage>
        <taxon>Bacteria</taxon>
        <taxon>Pseudomonadati</taxon>
        <taxon>Bdellovibrionota</taxon>
        <taxon>Bdellovibrionia</taxon>
        <taxon>Bdellovibrionales</taxon>
        <taxon>Pseudobdellovibrionaceae</taxon>
        <taxon>Pseudobdellovibrio</taxon>
    </lineage>
</organism>
<dbReference type="InterPro" id="IPR012093">
    <property type="entry name" value="Pirin"/>
</dbReference>
<reference evidence="6 7" key="1">
    <citation type="journal article" date="2013" name="ISME J.">
        <title>By their genes ye shall know them: genomic signatures of predatory bacteria.</title>
        <authorList>
            <person name="Pasternak Z."/>
            <person name="Pietrokovski S."/>
            <person name="Rotem O."/>
            <person name="Gophna U."/>
            <person name="Lurie-Weinberger M.N."/>
            <person name="Jurkevitch E."/>
        </authorList>
    </citation>
    <scope>NUCLEOTIDE SEQUENCE [LARGE SCALE GENOMIC DNA]</scope>
    <source>
        <strain evidence="6 7">JSS</strain>
    </source>
</reference>
<dbReference type="EMBL" id="CP003537">
    <property type="protein sequence ID" value="AGH96602.1"/>
    <property type="molecule type" value="Genomic_DNA"/>
</dbReference>
<dbReference type="InterPro" id="IPR003829">
    <property type="entry name" value="Pirin_N_dom"/>
</dbReference>
<feature type="binding site" evidence="2">
    <location>
        <position position="103"/>
    </location>
    <ligand>
        <name>Fe cation</name>
        <dbReference type="ChEBI" id="CHEBI:24875"/>
    </ligand>
</feature>
<dbReference type="HOGENOM" id="CLU_064194_2_2_7"/>